<evidence type="ECO:0000256" key="13">
    <source>
        <dbReference type="PIRNR" id="PIRNR036573"/>
    </source>
</evidence>
<keyword evidence="6 13" id="KW-0548">Nucleotidyltransferase</keyword>
<dbReference type="InterPro" id="IPR043128">
    <property type="entry name" value="Rev_trsase/Diguanyl_cyclase"/>
</dbReference>
<feature type="domain" description="BRCT" evidence="16">
    <location>
        <begin position="43"/>
        <end position="134"/>
    </location>
</feature>
<dbReference type="EMBL" id="KQ434890">
    <property type="protein sequence ID" value="KZC10470.1"/>
    <property type="molecule type" value="Genomic_DNA"/>
</dbReference>
<dbReference type="PIRSF" id="PIRSF036573">
    <property type="entry name" value="REV1"/>
    <property type="match status" value="1"/>
</dbReference>
<protein>
    <recommendedName>
        <fullName evidence="3 13">DNA repair protein REV1</fullName>
        <ecNumber evidence="13">2.7.7.-</ecNumber>
    </recommendedName>
</protein>
<evidence type="ECO:0000256" key="9">
    <source>
        <dbReference type="ARBA" id="ARBA00022842"/>
    </source>
</evidence>
<dbReference type="Pfam" id="PF21999">
    <property type="entry name" value="IMS_HHH_1"/>
    <property type="match status" value="1"/>
</dbReference>
<dbReference type="InterPro" id="IPR025527">
    <property type="entry name" value="HUWE1/Rev1_UBM"/>
</dbReference>
<feature type="compositionally biased region" description="Low complexity" evidence="15">
    <location>
        <begin position="891"/>
        <end position="901"/>
    </location>
</feature>
<gene>
    <name evidence="18" type="ORF">WN55_01899</name>
</gene>
<sequence>MSKKKKSEAWGENGFEDWGGYMAAKQAKLEEQFQIEANKEFNNASNIFQGIAIFVNGYTDPTADELRRLMMTHGGIYHHYMRPRVTTHIIASNLPYSKILLYRKSQNPIPICKPQWIVDSIKAGRVLNFQHYLLYSSSTNTQPQLKYKIQNKTNVIDNHLKMHDKKQRDNDLNMLVNDNDNQNTVTESTTTNENVSHPIASLNSRDAQSTKNSEFISEFYSHSRLHHISTMGAAFKDYVNELRDQTSGKFPGLTKLKDLRDMNQESIIMHIDMDCFFVSVGLRNKPELRGLPVAVTHAKGNKQLASNSKEVSEDELGSLSEVASCSYEARKAGVKNGMFLGEALKLCPSLKTIPYDFEGYKEVSYTLYNTVASYTLDIEAVSCDEMYAECTKILEEYCLTPMEFASVIREEIKQKTGCPVSTGFGGNKLLARLATRKAKPDGQFYLKENLETYIGTFNVQDLPGVGWTTTNRLNTMNIRTCAELQTISLATLQKEFGKKMGEVLHNMCRGVDYSKLNLEHIRKSVSAEVNYGIRFESNADAVDFLKRLSVEVSSRLRKANARGRCITLKLLVRAKEAPKETAKFMGHGLCDYMTKSKNVISPIDDSDIIAKEVIVLWNQMLKVPEDARGIGIQITRLEIRKGKSRDMSLTSFVNKIKESNTVTRSAEINTVNEVQSSKDANSDVAISTNTKVDIPSNIDESILSELPEEIRNEILDIQRNKHTITATNSKEETTLATTSAPKIKEKKSENRVQTQQENFFKQTKPGVSRSAKVEMPPIHDIDMSVLIELPEDIRNEILNEYRVNRNQNRSNSDGNENDSGTSLARNTNTIEFNPEEQNISFSQVDPEFLAALSEDLKRDVQMYCTANKKKTGTNDNIMKESKKIERKTKNNGKSSKVASSKNNKKNRIHTAFRNLQNKNESVPDQKYNNGISKSVVPHVERIELVNNQVTPDEAKAILSHNRTISENNEDGIQHQDILIDLVNRLLNLPLEQVVFMINLSLEIDVAWFGETFCLHRKAYKML</sequence>
<name>A0A154PH18_DUFNO</name>
<dbReference type="InterPro" id="IPR043502">
    <property type="entry name" value="DNA/RNA_pol_sf"/>
</dbReference>
<dbReference type="CDD" id="cd17719">
    <property type="entry name" value="BRCT_Rev1"/>
    <property type="match status" value="1"/>
</dbReference>
<evidence type="ECO:0000259" key="16">
    <source>
        <dbReference type="PROSITE" id="PS50172"/>
    </source>
</evidence>
<dbReference type="GO" id="GO:0046872">
    <property type="term" value="F:metal ion binding"/>
    <property type="evidence" value="ECO:0007669"/>
    <property type="project" value="UniProtKB-KW"/>
</dbReference>
<dbReference type="FunFam" id="3.40.50.10190:FF:000011">
    <property type="entry name" value="DNA repair protein REV1"/>
    <property type="match status" value="1"/>
</dbReference>
<dbReference type="CDD" id="cd01701">
    <property type="entry name" value="PolY_Rev1"/>
    <property type="match status" value="1"/>
</dbReference>
<evidence type="ECO:0000256" key="8">
    <source>
        <dbReference type="ARBA" id="ARBA00022763"/>
    </source>
</evidence>
<dbReference type="InterPro" id="IPR053848">
    <property type="entry name" value="IMS_HHH_1"/>
</dbReference>
<keyword evidence="8 13" id="KW-0227">DNA damage</keyword>
<evidence type="ECO:0000256" key="12">
    <source>
        <dbReference type="ARBA" id="ARBA00023242"/>
    </source>
</evidence>
<dbReference type="EC" id="2.7.7.-" evidence="13"/>
<proteinExistence type="inferred from homology"/>
<dbReference type="InterPro" id="IPR001357">
    <property type="entry name" value="BRCT_dom"/>
</dbReference>
<dbReference type="STRING" id="178035.A0A154PH18"/>
<comment type="cofactor">
    <cofactor evidence="14">
        <name>Mg(2+)</name>
        <dbReference type="ChEBI" id="CHEBI:18420"/>
    </cofactor>
    <text evidence="14">Binds 2 magnesium ions.</text>
</comment>
<dbReference type="PROSITE" id="PS50172">
    <property type="entry name" value="BRCT"/>
    <property type="match status" value="1"/>
</dbReference>
<dbReference type="PANTHER" id="PTHR45990:SF1">
    <property type="entry name" value="DNA REPAIR PROTEIN REV1"/>
    <property type="match status" value="1"/>
</dbReference>
<dbReference type="FunFam" id="3.30.1490.100:FF:000001">
    <property type="entry name" value="DNA repair protein REV1"/>
    <property type="match status" value="1"/>
</dbReference>
<dbReference type="SMART" id="SM00292">
    <property type="entry name" value="BRCT"/>
    <property type="match status" value="1"/>
</dbReference>
<dbReference type="Pfam" id="PF14377">
    <property type="entry name" value="UBM"/>
    <property type="match status" value="3"/>
</dbReference>
<dbReference type="AlphaFoldDB" id="A0A154PH18"/>
<evidence type="ECO:0000256" key="15">
    <source>
        <dbReference type="SAM" id="MobiDB-lite"/>
    </source>
</evidence>
<evidence type="ECO:0000256" key="6">
    <source>
        <dbReference type="ARBA" id="ARBA00022695"/>
    </source>
</evidence>
<comment type="similarity">
    <text evidence="2 13">Belongs to the DNA polymerase type-Y family.</text>
</comment>
<dbReference type="InterPro" id="IPR036420">
    <property type="entry name" value="BRCT_dom_sf"/>
</dbReference>
<feature type="binding site" evidence="14">
    <location>
        <position position="385"/>
    </location>
    <ligand>
        <name>Mg(2+)</name>
        <dbReference type="ChEBI" id="CHEBI:18420"/>
        <label>1</label>
    </ligand>
</feature>
<dbReference type="SUPFAM" id="SSF52113">
    <property type="entry name" value="BRCT domain"/>
    <property type="match status" value="1"/>
</dbReference>
<dbReference type="Pfam" id="PF00817">
    <property type="entry name" value="IMS"/>
    <property type="match status" value="1"/>
</dbReference>
<evidence type="ECO:0000256" key="14">
    <source>
        <dbReference type="PIRSR" id="PIRSR036573-2"/>
    </source>
</evidence>
<keyword evidence="7 14" id="KW-0479">Metal-binding</keyword>
<dbReference type="Proteomes" id="UP000076502">
    <property type="component" value="Unassembled WGS sequence"/>
</dbReference>
<dbReference type="InterPro" id="IPR012112">
    <property type="entry name" value="REV1"/>
</dbReference>
<dbReference type="PROSITE" id="PS50173">
    <property type="entry name" value="UMUC"/>
    <property type="match status" value="1"/>
</dbReference>
<evidence type="ECO:0000256" key="11">
    <source>
        <dbReference type="ARBA" id="ARBA00023204"/>
    </source>
</evidence>
<evidence type="ECO:0000256" key="1">
    <source>
        <dbReference type="ARBA" id="ARBA00004123"/>
    </source>
</evidence>
<dbReference type="GO" id="GO:0003684">
    <property type="term" value="F:damaged DNA binding"/>
    <property type="evidence" value="ECO:0007669"/>
    <property type="project" value="UniProtKB-UniRule"/>
</dbReference>
<keyword evidence="19" id="KW-1185">Reference proteome</keyword>
<dbReference type="Gene3D" id="3.30.70.270">
    <property type="match status" value="1"/>
</dbReference>
<reference evidence="18 19" key="1">
    <citation type="submission" date="2015-07" db="EMBL/GenBank/DDBJ databases">
        <title>The genome of Dufourea novaeangliae.</title>
        <authorList>
            <person name="Pan H."/>
            <person name="Kapheim K."/>
        </authorList>
    </citation>
    <scope>NUCLEOTIDE SEQUENCE [LARGE SCALE GENOMIC DNA]</scope>
    <source>
        <strain evidence="18">0120121106</strain>
        <tissue evidence="18">Whole body</tissue>
    </source>
</reference>
<dbReference type="GO" id="GO:0003887">
    <property type="term" value="F:DNA-directed DNA polymerase activity"/>
    <property type="evidence" value="ECO:0007669"/>
    <property type="project" value="InterPro"/>
</dbReference>
<dbReference type="GO" id="GO:0006281">
    <property type="term" value="P:DNA repair"/>
    <property type="evidence" value="ECO:0007669"/>
    <property type="project" value="UniProtKB-KW"/>
</dbReference>
<dbReference type="Gene3D" id="6.10.250.1630">
    <property type="match status" value="2"/>
</dbReference>
<keyword evidence="5 13" id="KW-0808">Transferase</keyword>
<evidence type="ECO:0000259" key="17">
    <source>
        <dbReference type="PROSITE" id="PS50173"/>
    </source>
</evidence>
<evidence type="ECO:0000313" key="18">
    <source>
        <dbReference type="EMBL" id="KZC10470.1"/>
    </source>
</evidence>
<feature type="region of interest" description="Disordered" evidence="15">
    <location>
        <begin position="883"/>
        <end position="907"/>
    </location>
</feature>
<dbReference type="Gene3D" id="3.30.1490.100">
    <property type="entry name" value="DNA polymerase, Y-family, little finger domain"/>
    <property type="match status" value="1"/>
</dbReference>
<dbReference type="InterPro" id="IPR017961">
    <property type="entry name" value="DNA_pol_Y-fam_little_finger"/>
</dbReference>
<dbReference type="GO" id="GO:0042276">
    <property type="term" value="P:error-prone translesion synthesis"/>
    <property type="evidence" value="ECO:0007669"/>
    <property type="project" value="InterPro"/>
</dbReference>
<feature type="binding site" evidence="14">
    <location>
        <position position="272"/>
    </location>
    <ligand>
        <name>Mg(2+)</name>
        <dbReference type="ChEBI" id="CHEBI:18420"/>
        <label>1</label>
    </ligand>
</feature>
<dbReference type="Pfam" id="PF11799">
    <property type="entry name" value="IMS_C"/>
    <property type="match status" value="1"/>
</dbReference>
<dbReference type="Gene3D" id="3.40.50.10190">
    <property type="entry name" value="BRCT domain"/>
    <property type="match status" value="1"/>
</dbReference>
<keyword evidence="12 13" id="KW-0539">Nucleus</keyword>
<evidence type="ECO:0000256" key="10">
    <source>
        <dbReference type="ARBA" id="ARBA00023125"/>
    </source>
</evidence>
<evidence type="ECO:0000313" key="19">
    <source>
        <dbReference type="Proteomes" id="UP000076502"/>
    </source>
</evidence>
<keyword evidence="10 13" id="KW-0238">DNA-binding</keyword>
<evidence type="ECO:0000256" key="5">
    <source>
        <dbReference type="ARBA" id="ARBA00022679"/>
    </source>
</evidence>
<dbReference type="PANTHER" id="PTHR45990">
    <property type="entry name" value="DNA REPAIR PROTEIN REV1"/>
    <property type="match status" value="1"/>
</dbReference>
<comment type="function">
    <text evidence="13">Deoxycytidyl transferase involved in DNA repair. Transfers a dCMP residue from dCTP to the 3'-end of a DNA primer in a template-dependent reaction. May assist in the first step in the bypass of abasic lesions by the insertion of a nucleotide opposite the lesion. Required for normal induction of mutations by physical and chemical agents.</text>
</comment>
<dbReference type="Gene3D" id="3.40.1170.60">
    <property type="match status" value="1"/>
</dbReference>
<feature type="binding site" evidence="14">
    <location>
        <position position="384"/>
    </location>
    <ligand>
        <name>Mg(2+)</name>
        <dbReference type="ChEBI" id="CHEBI:18420"/>
        <label>1</label>
    </ligand>
</feature>
<keyword evidence="11 13" id="KW-0234">DNA repair</keyword>
<dbReference type="InterPro" id="IPR001126">
    <property type="entry name" value="UmuC"/>
</dbReference>
<organism evidence="18 19">
    <name type="scientific">Dufourea novaeangliae</name>
    <name type="common">Sweat bee</name>
    <dbReference type="NCBI Taxonomy" id="178035"/>
    <lineage>
        <taxon>Eukaryota</taxon>
        <taxon>Metazoa</taxon>
        <taxon>Ecdysozoa</taxon>
        <taxon>Arthropoda</taxon>
        <taxon>Hexapoda</taxon>
        <taxon>Insecta</taxon>
        <taxon>Pterygota</taxon>
        <taxon>Neoptera</taxon>
        <taxon>Endopterygota</taxon>
        <taxon>Hymenoptera</taxon>
        <taxon>Apocrita</taxon>
        <taxon>Aculeata</taxon>
        <taxon>Apoidea</taxon>
        <taxon>Anthophila</taxon>
        <taxon>Halictidae</taxon>
        <taxon>Rophitinae</taxon>
        <taxon>Dufourea</taxon>
    </lineage>
</organism>
<evidence type="ECO:0000256" key="4">
    <source>
        <dbReference type="ARBA" id="ARBA00022634"/>
    </source>
</evidence>
<dbReference type="InterPro" id="IPR036775">
    <property type="entry name" value="DNA_pol_Y-fam_lit_finger_sf"/>
</dbReference>
<evidence type="ECO:0000256" key="2">
    <source>
        <dbReference type="ARBA" id="ARBA00010945"/>
    </source>
</evidence>
<dbReference type="Gene3D" id="6.10.250.1490">
    <property type="match status" value="1"/>
</dbReference>
<feature type="domain" description="UmuC" evidence="17">
    <location>
        <begin position="268"/>
        <end position="466"/>
    </location>
</feature>
<keyword evidence="4 13" id="KW-0237">DNA synthesis</keyword>
<dbReference type="SUPFAM" id="SSF56672">
    <property type="entry name" value="DNA/RNA polymerases"/>
    <property type="match status" value="1"/>
</dbReference>
<accession>A0A154PH18</accession>
<dbReference type="Pfam" id="PF16589">
    <property type="entry name" value="BRCT_2"/>
    <property type="match status" value="1"/>
</dbReference>
<dbReference type="SUPFAM" id="SSF100879">
    <property type="entry name" value="Lesion bypass DNA polymerase (Y-family), little finger domain"/>
    <property type="match status" value="1"/>
</dbReference>
<comment type="subcellular location">
    <subcellularLocation>
        <location evidence="1 13">Nucleus</location>
    </subcellularLocation>
</comment>
<dbReference type="OrthoDB" id="427711at2759"/>
<dbReference type="GO" id="GO:0005634">
    <property type="term" value="C:nucleus"/>
    <property type="evidence" value="ECO:0007669"/>
    <property type="project" value="UniProtKB-SubCell"/>
</dbReference>
<feature type="region of interest" description="Disordered" evidence="15">
    <location>
        <begin position="734"/>
        <end position="754"/>
    </location>
</feature>
<dbReference type="GO" id="GO:0070987">
    <property type="term" value="P:error-free translesion synthesis"/>
    <property type="evidence" value="ECO:0007669"/>
    <property type="project" value="TreeGrafter"/>
</dbReference>
<keyword evidence="9 14" id="KW-0460">Magnesium</keyword>
<evidence type="ECO:0000256" key="3">
    <source>
        <dbReference type="ARBA" id="ARBA00020399"/>
    </source>
</evidence>
<dbReference type="GO" id="GO:0017125">
    <property type="term" value="F:deoxycytidyl transferase activity"/>
    <property type="evidence" value="ECO:0007669"/>
    <property type="project" value="TreeGrafter"/>
</dbReference>
<dbReference type="Gene3D" id="1.10.150.20">
    <property type="entry name" value="5' to 3' exonuclease, C-terminal subdomain"/>
    <property type="match status" value="1"/>
</dbReference>
<evidence type="ECO:0000256" key="7">
    <source>
        <dbReference type="ARBA" id="ARBA00022723"/>
    </source>
</evidence>
<feature type="region of interest" description="Disordered" evidence="15">
    <location>
        <begin position="804"/>
        <end position="825"/>
    </location>
</feature>